<keyword evidence="1" id="KW-0472">Membrane</keyword>
<gene>
    <name evidence="2" type="ORF">RHIZ70_1229</name>
</gene>
<dbReference type="InterPro" id="IPR009200">
    <property type="entry name" value="DUF1269_membrane"/>
</dbReference>
<dbReference type="OrthoDB" id="275223at2"/>
<dbReference type="Proteomes" id="UP000254764">
    <property type="component" value="Unassembled WGS sequence"/>
</dbReference>
<proteinExistence type="predicted"/>
<dbReference type="Pfam" id="PF06897">
    <property type="entry name" value="DUF1269"/>
    <property type="match status" value="1"/>
</dbReference>
<feature type="transmembrane region" description="Helical" evidence="1">
    <location>
        <begin position="53"/>
        <end position="75"/>
    </location>
</feature>
<name>A0A376ACD4_9HYPH</name>
<protein>
    <recommendedName>
        <fullName evidence="4">DUF1269 domain-containing protein</fullName>
    </recommendedName>
</protein>
<dbReference type="RefSeq" id="WP_115668586.1">
    <property type="nucleotide sequence ID" value="NZ_UEYP01000001.1"/>
</dbReference>
<keyword evidence="3" id="KW-1185">Reference proteome</keyword>
<sequence>MSELIVIGYPNSQKAEEARATLYQLAKEYLVEVKDAVVAEADDKGQIRLNQMVSMWSIGASGGAFWGLLAGILFFNPLVGVAAGAGAGALAGALTDYGINDNFMKDVAGVLQPGQAALFILADRAASDKVIDRLSGHGGSIIRTNLDSSKEQELRAAFDKARMGTTPTGPDAA</sequence>
<dbReference type="AlphaFoldDB" id="A0A376ACD4"/>
<evidence type="ECO:0000313" key="2">
    <source>
        <dbReference type="EMBL" id="SSC65521.1"/>
    </source>
</evidence>
<feature type="transmembrane region" description="Helical" evidence="1">
    <location>
        <begin position="81"/>
        <end position="99"/>
    </location>
</feature>
<dbReference type="EMBL" id="UEYP01000001">
    <property type="protein sequence ID" value="SSC65521.1"/>
    <property type="molecule type" value="Genomic_DNA"/>
</dbReference>
<keyword evidence="1" id="KW-0812">Transmembrane</keyword>
<evidence type="ECO:0000313" key="3">
    <source>
        <dbReference type="Proteomes" id="UP000254764"/>
    </source>
</evidence>
<evidence type="ECO:0008006" key="4">
    <source>
        <dbReference type="Google" id="ProtNLM"/>
    </source>
</evidence>
<accession>A0A376ACD4</accession>
<reference evidence="3" key="1">
    <citation type="submission" date="2018-07" db="EMBL/GenBank/DDBJ databases">
        <authorList>
            <person name="Peiro R."/>
            <person name="Begona"/>
            <person name="Cbmso G."/>
            <person name="Lopez M."/>
            <person name="Gonzalez S."/>
        </authorList>
    </citation>
    <scope>NUCLEOTIDE SEQUENCE [LARGE SCALE GENOMIC DNA]</scope>
</reference>
<evidence type="ECO:0000256" key="1">
    <source>
        <dbReference type="SAM" id="Phobius"/>
    </source>
</evidence>
<organism evidence="2 3">
    <name type="scientific">Ciceribacter selenitireducens ATCC BAA-1503</name>
    <dbReference type="NCBI Taxonomy" id="1336235"/>
    <lineage>
        <taxon>Bacteria</taxon>
        <taxon>Pseudomonadati</taxon>
        <taxon>Pseudomonadota</taxon>
        <taxon>Alphaproteobacteria</taxon>
        <taxon>Hyphomicrobiales</taxon>
        <taxon>Rhizobiaceae</taxon>
        <taxon>Ciceribacter</taxon>
    </lineage>
</organism>
<keyword evidence="1" id="KW-1133">Transmembrane helix</keyword>